<protein>
    <submittedName>
        <fullName evidence="1">Uncharacterized protein</fullName>
    </submittedName>
</protein>
<feature type="non-terminal residue" evidence="1">
    <location>
        <position position="1"/>
    </location>
</feature>
<accession>A0A813KIN3</accession>
<proteinExistence type="predicted"/>
<evidence type="ECO:0000313" key="2">
    <source>
        <dbReference type="Proteomes" id="UP000626109"/>
    </source>
</evidence>
<organism evidence="1 2">
    <name type="scientific">Polarella glacialis</name>
    <name type="common">Dinoflagellate</name>
    <dbReference type="NCBI Taxonomy" id="89957"/>
    <lineage>
        <taxon>Eukaryota</taxon>
        <taxon>Sar</taxon>
        <taxon>Alveolata</taxon>
        <taxon>Dinophyceae</taxon>
        <taxon>Suessiales</taxon>
        <taxon>Suessiaceae</taxon>
        <taxon>Polarella</taxon>
    </lineage>
</organism>
<sequence length="131" mass="14856">MHLWSISPLVGSRILPPSNVAPPAAAFTNAWLASAFVARRPLWRWADGRPTKLRRRATGERWERKVPRCRAWGCTCTQQPADYAFRTSADYHKAHPAVSDIARWRLEQGLPPPPVFKAKSPCGWRTRSKLA</sequence>
<dbReference type="Proteomes" id="UP000626109">
    <property type="component" value="Unassembled WGS sequence"/>
</dbReference>
<dbReference type="EMBL" id="CAJNNW010030805">
    <property type="protein sequence ID" value="CAE8704558.1"/>
    <property type="molecule type" value="Genomic_DNA"/>
</dbReference>
<evidence type="ECO:0000313" key="1">
    <source>
        <dbReference type="EMBL" id="CAE8704558.1"/>
    </source>
</evidence>
<reference evidence="1" key="1">
    <citation type="submission" date="2021-02" db="EMBL/GenBank/DDBJ databases">
        <authorList>
            <person name="Dougan E. K."/>
            <person name="Rhodes N."/>
            <person name="Thang M."/>
            <person name="Chan C."/>
        </authorList>
    </citation>
    <scope>NUCLEOTIDE SEQUENCE</scope>
</reference>
<gene>
    <name evidence="1" type="ORF">PGLA2088_LOCUS33243</name>
</gene>
<dbReference type="AlphaFoldDB" id="A0A813KIN3"/>
<comment type="caution">
    <text evidence="1">The sequence shown here is derived from an EMBL/GenBank/DDBJ whole genome shotgun (WGS) entry which is preliminary data.</text>
</comment>
<name>A0A813KIN3_POLGL</name>